<dbReference type="ExpressionAtlas" id="A0A1D6KL88">
    <property type="expression patterns" value="baseline and differential"/>
</dbReference>
<keyword evidence="4 6" id="KW-0862">Zinc</keyword>
<dbReference type="PROSITE" id="PS51144">
    <property type="entry name" value="ALPHA_CA_2"/>
    <property type="match status" value="1"/>
</dbReference>
<accession>A0A1D6KL88</accession>
<evidence type="ECO:0000256" key="4">
    <source>
        <dbReference type="ARBA" id="ARBA00022833"/>
    </source>
</evidence>
<dbReference type="InterPro" id="IPR036398">
    <property type="entry name" value="CA_dom_sf"/>
</dbReference>
<evidence type="ECO:0000313" key="10">
    <source>
        <dbReference type="EnsemblPlants" id="Zm00001eb037940_P002"/>
    </source>
</evidence>
<dbReference type="EMBL" id="CM007647">
    <property type="protein sequence ID" value="ONM03655.1"/>
    <property type="molecule type" value="Genomic_DNA"/>
</dbReference>
<feature type="chain" id="PRO_5010806158" description="Carbonic anhydrase" evidence="6">
    <location>
        <begin position="31"/>
        <end position="291"/>
    </location>
</feature>
<evidence type="ECO:0000256" key="1">
    <source>
        <dbReference type="ARBA" id="ARBA00001947"/>
    </source>
</evidence>
<keyword evidence="3 6" id="KW-0479">Metal-binding</keyword>
<dbReference type="SMR" id="A0A1D6KL88"/>
<gene>
    <name evidence="10" type="primary">LOC100282652</name>
    <name evidence="9" type="ORF">ZEAMMB73_Zm00001d031778</name>
</gene>
<evidence type="ECO:0000259" key="8">
    <source>
        <dbReference type="PROSITE" id="PS51144"/>
    </source>
</evidence>
<keyword evidence="6" id="KW-0732">Signal</keyword>
<evidence type="ECO:0000256" key="5">
    <source>
        <dbReference type="ARBA" id="ARBA00023239"/>
    </source>
</evidence>
<dbReference type="GO" id="GO:0016836">
    <property type="term" value="F:hydro-lyase activity"/>
    <property type="evidence" value="ECO:0000318"/>
    <property type="project" value="GO_Central"/>
</dbReference>
<keyword evidence="5 6" id="KW-0456">Lyase</keyword>
<organism evidence="10 11">
    <name type="scientific">Zea mays</name>
    <name type="common">Maize</name>
    <dbReference type="NCBI Taxonomy" id="4577"/>
    <lineage>
        <taxon>Eukaryota</taxon>
        <taxon>Viridiplantae</taxon>
        <taxon>Streptophyta</taxon>
        <taxon>Embryophyta</taxon>
        <taxon>Tracheophyta</taxon>
        <taxon>Spermatophyta</taxon>
        <taxon>Magnoliopsida</taxon>
        <taxon>Liliopsida</taxon>
        <taxon>Poales</taxon>
        <taxon>Poaceae</taxon>
        <taxon>PACMAD clade</taxon>
        <taxon>Panicoideae</taxon>
        <taxon>Andropogonodae</taxon>
        <taxon>Andropogoneae</taxon>
        <taxon>Tripsacinae</taxon>
        <taxon>Zea</taxon>
    </lineage>
</organism>
<evidence type="ECO:0007829" key="12">
    <source>
        <dbReference type="PeptideAtlas" id="A0A1D6KL88"/>
    </source>
</evidence>
<keyword evidence="11" id="KW-1185">Reference proteome</keyword>
<dbReference type="GO" id="GO:0008270">
    <property type="term" value="F:zinc ion binding"/>
    <property type="evidence" value="ECO:0007669"/>
    <property type="project" value="UniProtKB-UniRule"/>
</dbReference>
<dbReference type="InterPro" id="IPR001148">
    <property type="entry name" value="CA_dom"/>
</dbReference>
<comment type="function">
    <text evidence="6">Reversible hydration of carbon dioxide.</text>
</comment>
<proteinExistence type="evidence at protein level"/>
<comment type="catalytic activity">
    <reaction evidence="6">
        <text>hydrogencarbonate + H(+) = CO2 + H2O</text>
        <dbReference type="Rhea" id="RHEA:10748"/>
        <dbReference type="ChEBI" id="CHEBI:15377"/>
        <dbReference type="ChEBI" id="CHEBI:15378"/>
        <dbReference type="ChEBI" id="CHEBI:16526"/>
        <dbReference type="ChEBI" id="CHEBI:17544"/>
        <dbReference type="EC" id="4.2.1.1"/>
    </reaction>
</comment>
<feature type="signal peptide" evidence="6">
    <location>
        <begin position="1"/>
        <end position="30"/>
    </location>
</feature>
<dbReference type="PANTHER" id="PTHR18952:SF253">
    <property type="entry name" value="OS08G0470200 PROTEIN"/>
    <property type="match status" value="1"/>
</dbReference>
<comment type="similarity">
    <text evidence="6">Belongs to the alpha-carbonic anhydrase family.</text>
</comment>
<evidence type="ECO:0000313" key="11">
    <source>
        <dbReference type="Proteomes" id="UP000007305"/>
    </source>
</evidence>
<dbReference type="STRING" id="4577.A0A1D6KL88"/>
<dbReference type="Pfam" id="PF00194">
    <property type="entry name" value="Carb_anhydrase"/>
    <property type="match status" value="1"/>
</dbReference>
<dbReference type="AlphaFoldDB" id="A0A1D6KL88"/>
<dbReference type="SUPFAM" id="SSF51069">
    <property type="entry name" value="Carbonic anhydrase"/>
    <property type="match status" value="1"/>
</dbReference>
<name>A0A1D6KL88_MAIZE</name>
<dbReference type="SMART" id="SM01057">
    <property type="entry name" value="Carb_anhydrase"/>
    <property type="match status" value="1"/>
</dbReference>
<reference evidence="9 11" key="1">
    <citation type="submission" date="2015-12" db="EMBL/GenBank/DDBJ databases">
        <title>Update maize B73 reference genome by single molecule sequencing technologies.</title>
        <authorList>
            <consortium name="Maize Genome Sequencing Project"/>
            <person name="Ware D."/>
        </authorList>
    </citation>
    <scope>NUCLEOTIDE SEQUENCE [LARGE SCALE GENOMIC DNA]</scope>
    <source>
        <strain evidence="11">cv. B73</strain>
        <tissue evidence="9">Seedling</tissue>
    </source>
</reference>
<protein>
    <recommendedName>
        <fullName evidence="2 6">Carbonic anhydrase</fullName>
        <ecNumber evidence="2 6">4.2.1.1</ecNumber>
    </recommendedName>
</protein>
<dbReference type="OMA" id="DRWHESY"/>
<dbReference type="InterPro" id="IPR018338">
    <property type="entry name" value="Carbonic_anhydrase_a-class_CS"/>
</dbReference>
<dbReference type="EnsemblPlants" id="Zm00001eb037940_T002">
    <property type="protein sequence ID" value="Zm00001eb037940_P002"/>
    <property type="gene ID" value="Zm00001eb037940"/>
</dbReference>
<dbReference type="PROSITE" id="PS00162">
    <property type="entry name" value="ALPHA_CA_1"/>
    <property type="match status" value="1"/>
</dbReference>
<feature type="region of interest" description="Disordered" evidence="7">
    <location>
        <begin position="30"/>
        <end position="50"/>
    </location>
</feature>
<dbReference type="CDD" id="cd03124">
    <property type="entry name" value="alpha_CA_prokaryotic_like"/>
    <property type="match status" value="1"/>
</dbReference>
<dbReference type="PaxDb" id="4577-GRMZM2G113191_P01"/>
<evidence type="ECO:0000313" key="9">
    <source>
        <dbReference type="EMBL" id="ONM03655.1"/>
    </source>
</evidence>
<evidence type="ECO:0000256" key="6">
    <source>
        <dbReference type="RuleBase" id="RU367011"/>
    </source>
</evidence>
<dbReference type="InterPro" id="IPR041891">
    <property type="entry name" value="Alpha_CA_prokaryot-like"/>
</dbReference>
<keyword evidence="12" id="KW-1267">Proteomics identification</keyword>
<dbReference type="GO" id="GO:0004089">
    <property type="term" value="F:carbonate dehydratase activity"/>
    <property type="evidence" value="ECO:0007669"/>
    <property type="project" value="UniProtKB-UniRule"/>
</dbReference>
<evidence type="ECO:0000256" key="2">
    <source>
        <dbReference type="ARBA" id="ARBA00012925"/>
    </source>
</evidence>
<dbReference type="Gramene" id="Zm00001eb037940_T002">
    <property type="protein sequence ID" value="Zm00001eb037940_P002"/>
    <property type="gene ID" value="Zm00001eb037940"/>
</dbReference>
<dbReference type="Proteomes" id="UP000007305">
    <property type="component" value="Chromosome 1"/>
</dbReference>
<reference evidence="10" key="3">
    <citation type="submission" date="2021-05" db="UniProtKB">
        <authorList>
            <consortium name="EnsemblPlants"/>
        </authorList>
    </citation>
    <scope>IDENTIFICATION</scope>
    <source>
        <strain evidence="10">cv. B73</strain>
    </source>
</reference>
<sequence>MGPARHLRGLTALLISAALLLSAAIPAARGQEETEDEEEFNYIPGDANGPENWGSIKPEWANCSAGRMQSPIDLARERVSLVPALGFLNHSYRPAQASIVNRGHDIMVRFNGDAGSLVINGTAYDLRQMHWHSPSEHTVDGRRYAMELHMVHESAAGKAAVIGILYEIGLVPDPFLLRLEPFIRRIADRKDREEPIGVVDPRLARGTASAYYRYMGSLTTPPCSEGVVWTIIKKVRSVSKRQLELLREAVHDGNENNARPVQDLNDRDISLFRPKLHKQELLSFKDKLVGA</sequence>
<evidence type="ECO:0000256" key="3">
    <source>
        <dbReference type="ARBA" id="ARBA00022723"/>
    </source>
</evidence>
<dbReference type="PANTHER" id="PTHR18952">
    <property type="entry name" value="CARBONIC ANHYDRASE"/>
    <property type="match status" value="1"/>
</dbReference>
<dbReference type="EC" id="4.2.1.1" evidence="2 6"/>
<reference evidence="10" key="2">
    <citation type="submission" date="2019-07" db="EMBL/GenBank/DDBJ databases">
        <authorList>
            <person name="Seetharam A."/>
            <person name="Woodhouse M."/>
            <person name="Cannon E."/>
        </authorList>
    </citation>
    <scope>NUCLEOTIDE SEQUENCE [LARGE SCALE GENOMIC DNA]</scope>
    <source>
        <strain evidence="10">cv. B73</strain>
    </source>
</reference>
<feature type="domain" description="Alpha-carbonic anhydrase" evidence="8">
    <location>
        <begin position="38"/>
        <end position="273"/>
    </location>
</feature>
<dbReference type="Gene3D" id="3.10.200.10">
    <property type="entry name" value="Alpha carbonic anhydrase"/>
    <property type="match status" value="1"/>
</dbReference>
<dbReference type="InterPro" id="IPR023561">
    <property type="entry name" value="Carbonic_anhydrase_a-class"/>
</dbReference>
<comment type="cofactor">
    <cofactor evidence="1 6">
        <name>Zn(2+)</name>
        <dbReference type="ChEBI" id="CHEBI:29105"/>
    </cofactor>
</comment>
<evidence type="ECO:0000256" key="7">
    <source>
        <dbReference type="SAM" id="MobiDB-lite"/>
    </source>
</evidence>
<dbReference type="eggNOG" id="KOG0382">
    <property type="taxonomic scope" value="Eukaryota"/>
</dbReference>